<keyword evidence="3" id="KW-0863">Zinc-finger</keyword>
<dbReference type="GO" id="GO:0016020">
    <property type="term" value="C:membrane"/>
    <property type="evidence" value="ECO:0007669"/>
    <property type="project" value="UniProtKB-SubCell"/>
</dbReference>
<evidence type="ECO:0000256" key="3">
    <source>
        <dbReference type="ARBA" id="ARBA00022771"/>
    </source>
</evidence>
<keyword evidence="4" id="KW-0862">Zinc</keyword>
<evidence type="ECO:0000256" key="1">
    <source>
        <dbReference type="ARBA" id="ARBA00004370"/>
    </source>
</evidence>
<proteinExistence type="predicted"/>
<name>A0A6V7QP82_ANACO</name>
<keyword evidence="6" id="KW-1133">Transmembrane helix</keyword>
<dbReference type="AlphaFoldDB" id="A0A6V7QP82"/>
<organism evidence="7">
    <name type="scientific">Ananas comosus var. bracteatus</name>
    <name type="common">red pineapple</name>
    <dbReference type="NCBI Taxonomy" id="296719"/>
    <lineage>
        <taxon>Eukaryota</taxon>
        <taxon>Viridiplantae</taxon>
        <taxon>Streptophyta</taxon>
        <taxon>Embryophyta</taxon>
        <taxon>Tracheophyta</taxon>
        <taxon>Spermatophyta</taxon>
        <taxon>Magnoliopsida</taxon>
        <taxon>Liliopsida</taxon>
        <taxon>Poales</taxon>
        <taxon>Bromeliaceae</taxon>
        <taxon>Bromelioideae</taxon>
        <taxon>Ananas</taxon>
    </lineage>
</organism>
<evidence type="ECO:0000256" key="2">
    <source>
        <dbReference type="ARBA" id="ARBA00022723"/>
    </source>
</evidence>
<evidence type="ECO:0000256" key="5">
    <source>
        <dbReference type="ARBA" id="ARBA00023136"/>
    </source>
</evidence>
<keyword evidence="6" id="KW-0812">Transmembrane</keyword>
<dbReference type="GO" id="GO:0008270">
    <property type="term" value="F:zinc ion binding"/>
    <property type="evidence" value="ECO:0007669"/>
    <property type="project" value="UniProtKB-KW"/>
</dbReference>
<evidence type="ECO:0000256" key="6">
    <source>
        <dbReference type="SAM" id="Phobius"/>
    </source>
</evidence>
<evidence type="ECO:0008006" key="8">
    <source>
        <dbReference type="Google" id="ProtNLM"/>
    </source>
</evidence>
<dbReference type="PANTHER" id="PTHR46151">
    <property type="entry name" value="NEP1-INTERACTING PROTEIN-LIKE 2"/>
    <property type="match status" value="1"/>
</dbReference>
<feature type="transmembrane region" description="Helical" evidence="6">
    <location>
        <begin position="37"/>
        <end position="63"/>
    </location>
</feature>
<sequence>MDSYTSSSSSSSSSFDEWVRRGSGSYGAMASQVAGRVLCATITCIFAIVGSFVGAVTGALIGLATESGMFRGAGIGAISGAVFSIEVVESSLDLWKSNESGIWSILYVSSEWATCKEKVGPAVQSAVQSQMSALGSSYMEVPDFFETGGTRGVSKDSIDNIPKIRITTEIKSTKRERTSAVLYASRISKLERL</sequence>
<dbReference type="EMBL" id="LR862137">
    <property type="protein sequence ID" value="CAD1844737.1"/>
    <property type="molecule type" value="Genomic_DNA"/>
</dbReference>
<gene>
    <name evidence="7" type="ORF">CB5_LOCUS27948</name>
</gene>
<evidence type="ECO:0000256" key="4">
    <source>
        <dbReference type="ARBA" id="ARBA00022833"/>
    </source>
</evidence>
<evidence type="ECO:0000313" key="7">
    <source>
        <dbReference type="EMBL" id="CAD1844737.1"/>
    </source>
</evidence>
<dbReference type="PANTHER" id="PTHR46151:SF7">
    <property type="entry name" value="NEP1-INTERACTING PROTEIN 1"/>
    <property type="match status" value="1"/>
</dbReference>
<keyword evidence="2" id="KW-0479">Metal-binding</keyword>
<protein>
    <recommendedName>
        <fullName evidence="8">NEP1-interacting protein 1</fullName>
    </recommendedName>
</protein>
<accession>A0A6V7QP82</accession>
<comment type="subcellular location">
    <subcellularLocation>
        <location evidence="1">Membrane</location>
    </subcellularLocation>
</comment>
<keyword evidence="5 6" id="KW-0472">Membrane</keyword>
<reference evidence="7" key="1">
    <citation type="submission" date="2020-07" db="EMBL/GenBank/DDBJ databases">
        <authorList>
            <person name="Lin J."/>
        </authorList>
    </citation>
    <scope>NUCLEOTIDE SEQUENCE</scope>
</reference>